<dbReference type="Gene3D" id="3.40.50.1110">
    <property type="entry name" value="SGNH hydrolase"/>
    <property type="match status" value="1"/>
</dbReference>
<protein>
    <submittedName>
        <fullName evidence="2">Lysophospholipase L1-like esterase</fullName>
    </submittedName>
</protein>
<proteinExistence type="predicted"/>
<reference evidence="2 3" key="1">
    <citation type="submission" date="2018-06" db="EMBL/GenBank/DDBJ databases">
        <title>Genomic Encyclopedia of Archaeal and Bacterial Type Strains, Phase II (KMG-II): from individual species to whole genera.</title>
        <authorList>
            <person name="Goeker M."/>
        </authorList>
    </citation>
    <scope>NUCLEOTIDE SEQUENCE [LARGE SCALE GENOMIC DNA]</scope>
    <source>
        <strain evidence="2 3">DSM 25663</strain>
    </source>
</reference>
<evidence type="ECO:0000313" key="2">
    <source>
        <dbReference type="EMBL" id="RAR71696.1"/>
    </source>
</evidence>
<accession>A0A328YNN9</accession>
<dbReference type="InterPro" id="IPR036514">
    <property type="entry name" value="SGNH_hydro_sf"/>
</dbReference>
<dbReference type="Gene3D" id="2.60.120.1360">
    <property type="match status" value="1"/>
</dbReference>
<dbReference type="Proteomes" id="UP000248840">
    <property type="component" value="Unassembled WGS sequence"/>
</dbReference>
<comment type="caution">
    <text evidence="2">The sequence shown here is derived from an EMBL/GenBank/DDBJ whole genome shotgun (WGS) entry which is preliminary data.</text>
</comment>
<dbReference type="SUPFAM" id="SSF52266">
    <property type="entry name" value="SGNH hydrolase"/>
    <property type="match status" value="1"/>
</dbReference>
<organism evidence="2 3">
    <name type="scientific">Flavobacterium aciduliphilum</name>
    <dbReference type="NCBI Taxonomy" id="1101402"/>
    <lineage>
        <taxon>Bacteria</taxon>
        <taxon>Pseudomonadati</taxon>
        <taxon>Bacteroidota</taxon>
        <taxon>Flavobacteriia</taxon>
        <taxon>Flavobacteriales</taxon>
        <taxon>Flavobacteriaceae</taxon>
        <taxon>Flavobacterium</taxon>
    </lineage>
</organism>
<evidence type="ECO:0000256" key="1">
    <source>
        <dbReference type="SAM" id="MobiDB-lite"/>
    </source>
</evidence>
<keyword evidence="3" id="KW-1185">Reference proteome</keyword>
<dbReference type="RefSeq" id="WP_211306488.1">
    <property type="nucleotide sequence ID" value="NZ_QLSZ01000006.1"/>
</dbReference>
<feature type="compositionally biased region" description="Basic and acidic residues" evidence="1">
    <location>
        <begin position="470"/>
        <end position="521"/>
    </location>
</feature>
<dbReference type="AlphaFoldDB" id="A0A328YNN9"/>
<feature type="region of interest" description="Disordered" evidence="1">
    <location>
        <begin position="459"/>
        <end position="521"/>
    </location>
</feature>
<gene>
    <name evidence="2" type="ORF">CLV55_10645</name>
</gene>
<dbReference type="GO" id="GO:0016788">
    <property type="term" value="F:hydrolase activity, acting on ester bonds"/>
    <property type="evidence" value="ECO:0007669"/>
    <property type="project" value="UniProtKB-ARBA"/>
</dbReference>
<evidence type="ECO:0000313" key="3">
    <source>
        <dbReference type="Proteomes" id="UP000248840"/>
    </source>
</evidence>
<name>A0A328YNN9_9FLAO</name>
<dbReference type="EMBL" id="QLSZ01000006">
    <property type="protein sequence ID" value="RAR71696.1"/>
    <property type="molecule type" value="Genomic_DNA"/>
</dbReference>
<sequence>MNHNKNNSKKVIALILVVTIIQLTLSVYSDLFSAYYPYFKNVDLLSDILVIPKNKKTRTHKISHKEISVPTTFNDFFAYEKKGTLIRFNQDTIYPALQKINEKLLALAYGKNVKIRIAWFGDSQIEGDFITQDVREMLQNYFGAPKGVGYVPLTSIASDFRRTAKVSTTGFVTADNFKKNTHQAPLFLSGYSFYGNTIDVSFWDNVRKDPQQATQKWLLYGKGDTIAIKINDTTKKFPATHEFNRALLTNNPSRRVSFSVTSQKTPIFGLSSEPQSGIVLDNFSFRGITGVELKKLNQNLLKEINKSGYYDLVVFQYGVNLMFKPDDTNYDYYYRGMKPVLKKFKTLMPNTEIVLFSCSDRAFNYDGTWKTAVGIDSLIQTQARLAYDMDVPFYNFYKSMGGKGTIVKWADSTVQLANKDYIHFNYRGAKVVAKIIFDALIKDYSKALNLYKQNRSFIPTPNKKPSQDIPIKKNSQETISRKIDSPKVVKSKESSSKDEVEKPIIVKSKIEKSPEKKTDSI</sequence>